<name>A0ABU1TB39_9SPHI</name>
<accession>A0ABU1TB39</accession>
<evidence type="ECO:0000313" key="1">
    <source>
        <dbReference type="EMBL" id="MDR6942484.1"/>
    </source>
</evidence>
<gene>
    <name evidence="1" type="ORF">J2W55_002326</name>
</gene>
<dbReference type="Proteomes" id="UP001247620">
    <property type="component" value="Unassembled WGS sequence"/>
</dbReference>
<reference evidence="1 2" key="1">
    <citation type="submission" date="2023-07" db="EMBL/GenBank/DDBJ databases">
        <title>Sorghum-associated microbial communities from plants grown in Nebraska, USA.</title>
        <authorList>
            <person name="Schachtman D."/>
        </authorList>
    </citation>
    <scope>NUCLEOTIDE SEQUENCE [LARGE SCALE GENOMIC DNA]</scope>
    <source>
        <strain evidence="1 2">3262</strain>
    </source>
</reference>
<protein>
    <submittedName>
        <fullName evidence="1">Uncharacterized protein</fullName>
    </submittedName>
</protein>
<sequence length="73" mass="8832">MLFEIYFDSHGEFRKDRFKTQSFEEIMALRRNSLYLKSFKFIADLVKPLSEVKTFWISETKDVFIDVMCCQHP</sequence>
<comment type="caution">
    <text evidence="1">The sequence shown here is derived from an EMBL/GenBank/DDBJ whole genome shotgun (WGS) entry which is preliminary data.</text>
</comment>
<organism evidence="1 2">
    <name type="scientific">Mucilaginibacter pocheonensis</name>
    <dbReference type="NCBI Taxonomy" id="398050"/>
    <lineage>
        <taxon>Bacteria</taxon>
        <taxon>Pseudomonadati</taxon>
        <taxon>Bacteroidota</taxon>
        <taxon>Sphingobacteriia</taxon>
        <taxon>Sphingobacteriales</taxon>
        <taxon>Sphingobacteriaceae</taxon>
        <taxon>Mucilaginibacter</taxon>
    </lineage>
</organism>
<keyword evidence="2" id="KW-1185">Reference proteome</keyword>
<evidence type="ECO:0000313" key="2">
    <source>
        <dbReference type="Proteomes" id="UP001247620"/>
    </source>
</evidence>
<proteinExistence type="predicted"/>
<dbReference type="EMBL" id="JAVDUU010000002">
    <property type="protein sequence ID" value="MDR6942484.1"/>
    <property type="molecule type" value="Genomic_DNA"/>
</dbReference>